<reference evidence="3" key="1">
    <citation type="journal article" date="2019" name="Int. J. Syst. Evol. Microbiol.">
        <title>The Global Catalogue of Microorganisms (GCM) 10K type strain sequencing project: providing services to taxonomists for standard genome sequencing and annotation.</title>
        <authorList>
            <consortium name="The Broad Institute Genomics Platform"/>
            <consortium name="The Broad Institute Genome Sequencing Center for Infectious Disease"/>
            <person name="Wu L."/>
            <person name="Ma J."/>
        </authorList>
    </citation>
    <scope>NUCLEOTIDE SEQUENCE [LARGE SCALE GENOMIC DNA]</scope>
    <source>
        <strain evidence="3">JCM 9373</strain>
    </source>
</reference>
<keyword evidence="3" id="KW-1185">Reference proteome</keyword>
<name>A0ABP6MUX8_9ACTN</name>
<comment type="caution">
    <text evidence="2">The sequence shown here is derived from an EMBL/GenBank/DDBJ whole genome shotgun (WGS) entry which is preliminary data.</text>
</comment>
<keyword evidence="1" id="KW-0812">Transmembrane</keyword>
<evidence type="ECO:0000313" key="2">
    <source>
        <dbReference type="EMBL" id="GAA3125521.1"/>
    </source>
</evidence>
<keyword evidence="1" id="KW-0472">Membrane</keyword>
<organism evidence="2 3">
    <name type="scientific">Planomonospora alba</name>
    <dbReference type="NCBI Taxonomy" id="161354"/>
    <lineage>
        <taxon>Bacteria</taxon>
        <taxon>Bacillati</taxon>
        <taxon>Actinomycetota</taxon>
        <taxon>Actinomycetes</taxon>
        <taxon>Streptosporangiales</taxon>
        <taxon>Streptosporangiaceae</taxon>
        <taxon>Planomonospora</taxon>
    </lineage>
</organism>
<accession>A0ABP6MUX8</accession>
<keyword evidence="1" id="KW-1133">Transmembrane helix</keyword>
<protein>
    <submittedName>
        <fullName evidence="2">Uncharacterized protein</fullName>
    </submittedName>
</protein>
<dbReference type="EMBL" id="BAAAUT010000009">
    <property type="protein sequence ID" value="GAA3125521.1"/>
    <property type="molecule type" value="Genomic_DNA"/>
</dbReference>
<dbReference type="Proteomes" id="UP001500320">
    <property type="component" value="Unassembled WGS sequence"/>
</dbReference>
<evidence type="ECO:0000256" key="1">
    <source>
        <dbReference type="SAM" id="Phobius"/>
    </source>
</evidence>
<gene>
    <name evidence="2" type="ORF">GCM10010466_15530</name>
</gene>
<sequence length="60" mass="6451">MAARSLGGVPGRGYRRFPAPVSGHAPRRDAAVYKEFAREAVVWLIPVVILIGLAYLVTSA</sequence>
<proteinExistence type="predicted"/>
<evidence type="ECO:0000313" key="3">
    <source>
        <dbReference type="Proteomes" id="UP001500320"/>
    </source>
</evidence>
<feature type="transmembrane region" description="Helical" evidence="1">
    <location>
        <begin position="40"/>
        <end position="58"/>
    </location>
</feature>